<protein>
    <submittedName>
        <fullName evidence="4">Glycosyltransferase</fullName>
    </submittedName>
</protein>
<organism evidence="4 5">
    <name type="scientific">Nitrosomonas oligotropha</name>
    <dbReference type="NCBI Taxonomy" id="42354"/>
    <lineage>
        <taxon>Bacteria</taxon>
        <taxon>Pseudomonadati</taxon>
        <taxon>Pseudomonadota</taxon>
        <taxon>Betaproteobacteria</taxon>
        <taxon>Nitrosomonadales</taxon>
        <taxon>Nitrosomonadaceae</taxon>
        <taxon>Nitrosomonas</taxon>
    </lineage>
</organism>
<gene>
    <name evidence="4" type="ORF">E6Q60_01870</name>
</gene>
<keyword evidence="2" id="KW-0472">Membrane</keyword>
<dbReference type="InterPro" id="IPR029044">
    <property type="entry name" value="Nucleotide-diphossugar_trans"/>
</dbReference>
<keyword evidence="2" id="KW-0812">Transmembrane</keyword>
<evidence type="ECO:0000313" key="5">
    <source>
        <dbReference type="Proteomes" id="UP000321055"/>
    </source>
</evidence>
<dbReference type="Pfam" id="PF00535">
    <property type="entry name" value="Glycos_transf_2"/>
    <property type="match status" value="1"/>
</dbReference>
<dbReference type="InterPro" id="IPR001173">
    <property type="entry name" value="Glyco_trans_2-like"/>
</dbReference>
<name>A0A5C7W1J6_9PROT</name>
<keyword evidence="4" id="KW-0808">Transferase</keyword>
<dbReference type="SUPFAM" id="SSF53448">
    <property type="entry name" value="Nucleotide-diphospho-sugar transferases"/>
    <property type="match status" value="1"/>
</dbReference>
<reference evidence="4 5" key="1">
    <citation type="submission" date="2018-09" db="EMBL/GenBank/DDBJ databases">
        <title>Metagenome Assembled Genomes from an Advanced Water Purification Facility.</title>
        <authorList>
            <person name="Stamps B.W."/>
            <person name="Spear J.R."/>
        </authorList>
    </citation>
    <scope>NUCLEOTIDE SEQUENCE [LARGE SCALE GENOMIC DNA]</scope>
    <source>
        <strain evidence="4">Bin_54_1</strain>
    </source>
</reference>
<dbReference type="Proteomes" id="UP000321055">
    <property type="component" value="Unassembled WGS sequence"/>
</dbReference>
<evidence type="ECO:0000313" key="4">
    <source>
        <dbReference type="EMBL" id="TXI30304.1"/>
    </source>
</evidence>
<dbReference type="PANTHER" id="PTHR43630">
    <property type="entry name" value="POLY-BETA-1,6-N-ACETYL-D-GLUCOSAMINE SYNTHASE"/>
    <property type="match status" value="1"/>
</dbReference>
<feature type="transmembrane region" description="Helical" evidence="2">
    <location>
        <begin position="234"/>
        <end position="262"/>
    </location>
</feature>
<dbReference type="Gene3D" id="3.90.550.10">
    <property type="entry name" value="Spore Coat Polysaccharide Biosynthesis Protein SpsA, Chain A"/>
    <property type="match status" value="1"/>
</dbReference>
<accession>A0A5C7W1J6</accession>
<comment type="similarity">
    <text evidence="1">Belongs to the glycosyltransferase 2 family. WaaE/KdtX subfamily.</text>
</comment>
<proteinExistence type="inferred from homology"/>
<sequence length="341" mass="37977">MKLSILIHALNEEKLIANCLESALEEARKSDGEVILVDSLSTDRTVEIAGHYPIRIIQFLNKADCSAASAVQAGYQYANGESEFLYVLDGDMVLQPGFISAAMNYLESNPDVAGVAGKVLDTSIKSWADRRRASIAKAQQQIVEVSELGGGGLYRRSAIESVDYLAHRWLRACEEAELGARLRAKGWRLIRLPEIAVIHTGYSESTSRMLCRLWRNRQMHAYGTYLRTAFRRPWWWLTVCQLWFLFATVILHVMAGILAVLGAMQLELINTITALVVSEILIWSGIILVLAIRKRSISDAIISIYTWNCYSLAAVLGFSQSTPDPNIPICGQELTTSLIPE</sequence>
<dbReference type="GO" id="GO:0016740">
    <property type="term" value="F:transferase activity"/>
    <property type="evidence" value="ECO:0007669"/>
    <property type="project" value="UniProtKB-KW"/>
</dbReference>
<comment type="caution">
    <text evidence="4">The sequence shown here is derived from an EMBL/GenBank/DDBJ whole genome shotgun (WGS) entry which is preliminary data.</text>
</comment>
<feature type="domain" description="Glycosyltransferase 2-like" evidence="3">
    <location>
        <begin position="4"/>
        <end position="160"/>
    </location>
</feature>
<evidence type="ECO:0000256" key="1">
    <source>
        <dbReference type="ARBA" id="ARBA00038494"/>
    </source>
</evidence>
<evidence type="ECO:0000256" key="2">
    <source>
        <dbReference type="SAM" id="Phobius"/>
    </source>
</evidence>
<dbReference type="PANTHER" id="PTHR43630:SF2">
    <property type="entry name" value="GLYCOSYLTRANSFERASE"/>
    <property type="match status" value="1"/>
</dbReference>
<keyword evidence="2" id="KW-1133">Transmembrane helix</keyword>
<evidence type="ECO:0000259" key="3">
    <source>
        <dbReference type="Pfam" id="PF00535"/>
    </source>
</evidence>
<feature type="transmembrane region" description="Helical" evidence="2">
    <location>
        <begin position="268"/>
        <end position="292"/>
    </location>
</feature>
<dbReference type="AlphaFoldDB" id="A0A5C7W1J6"/>
<dbReference type="EMBL" id="SSFX01000017">
    <property type="protein sequence ID" value="TXI30304.1"/>
    <property type="molecule type" value="Genomic_DNA"/>
</dbReference>